<evidence type="ECO:0000313" key="3">
    <source>
        <dbReference type="Proteomes" id="UP000828390"/>
    </source>
</evidence>
<keyword evidence="1" id="KW-0732">Signal</keyword>
<comment type="caution">
    <text evidence="2">The sequence shown here is derived from an EMBL/GenBank/DDBJ whole genome shotgun (WGS) entry which is preliminary data.</text>
</comment>
<name>A0A9D4E7Y8_DREPO</name>
<evidence type="ECO:0000256" key="1">
    <source>
        <dbReference type="SAM" id="SignalP"/>
    </source>
</evidence>
<gene>
    <name evidence="2" type="ORF">DPMN_177005</name>
</gene>
<reference evidence="2" key="1">
    <citation type="journal article" date="2019" name="bioRxiv">
        <title>The Genome of the Zebra Mussel, Dreissena polymorpha: A Resource for Invasive Species Research.</title>
        <authorList>
            <person name="McCartney M.A."/>
            <person name="Auch B."/>
            <person name="Kono T."/>
            <person name="Mallez S."/>
            <person name="Zhang Y."/>
            <person name="Obille A."/>
            <person name="Becker A."/>
            <person name="Abrahante J.E."/>
            <person name="Garbe J."/>
            <person name="Badalamenti J.P."/>
            <person name="Herman A."/>
            <person name="Mangelson H."/>
            <person name="Liachko I."/>
            <person name="Sullivan S."/>
            <person name="Sone E.D."/>
            <person name="Koren S."/>
            <person name="Silverstein K.A.T."/>
            <person name="Beckman K.B."/>
            <person name="Gohl D.M."/>
        </authorList>
    </citation>
    <scope>NUCLEOTIDE SEQUENCE</scope>
    <source>
        <strain evidence="2">Duluth1</strain>
        <tissue evidence="2">Whole animal</tissue>
    </source>
</reference>
<dbReference type="AlphaFoldDB" id="A0A9D4E7Y8"/>
<protein>
    <submittedName>
        <fullName evidence="2">Uncharacterized protein</fullName>
    </submittedName>
</protein>
<sequence length="110" mass="11901">MFKLLVLCVITVVLCAPQERFIENLGLHIGNSFDLATLKCDVQLLIDVLGSDPTEAACEAECHKLITDGTIFSYGCPLICHALQNLAHYFHETPHPGQASTCGNATTSAR</sequence>
<proteinExistence type="predicted"/>
<organism evidence="2 3">
    <name type="scientific">Dreissena polymorpha</name>
    <name type="common">Zebra mussel</name>
    <name type="synonym">Mytilus polymorpha</name>
    <dbReference type="NCBI Taxonomy" id="45954"/>
    <lineage>
        <taxon>Eukaryota</taxon>
        <taxon>Metazoa</taxon>
        <taxon>Spiralia</taxon>
        <taxon>Lophotrochozoa</taxon>
        <taxon>Mollusca</taxon>
        <taxon>Bivalvia</taxon>
        <taxon>Autobranchia</taxon>
        <taxon>Heteroconchia</taxon>
        <taxon>Euheterodonta</taxon>
        <taxon>Imparidentia</taxon>
        <taxon>Neoheterodontei</taxon>
        <taxon>Myida</taxon>
        <taxon>Dreissenoidea</taxon>
        <taxon>Dreissenidae</taxon>
        <taxon>Dreissena</taxon>
    </lineage>
</organism>
<feature type="chain" id="PRO_5038570450" evidence="1">
    <location>
        <begin position="16"/>
        <end position="110"/>
    </location>
</feature>
<accession>A0A9D4E7Y8</accession>
<keyword evidence="3" id="KW-1185">Reference proteome</keyword>
<dbReference type="Proteomes" id="UP000828390">
    <property type="component" value="Unassembled WGS sequence"/>
</dbReference>
<dbReference type="EMBL" id="JAIWYP010000009">
    <property type="protein sequence ID" value="KAH3775599.1"/>
    <property type="molecule type" value="Genomic_DNA"/>
</dbReference>
<dbReference type="OrthoDB" id="6135406at2759"/>
<evidence type="ECO:0000313" key="2">
    <source>
        <dbReference type="EMBL" id="KAH3775599.1"/>
    </source>
</evidence>
<reference evidence="2" key="2">
    <citation type="submission" date="2020-11" db="EMBL/GenBank/DDBJ databases">
        <authorList>
            <person name="McCartney M.A."/>
            <person name="Auch B."/>
            <person name="Kono T."/>
            <person name="Mallez S."/>
            <person name="Becker A."/>
            <person name="Gohl D.M."/>
            <person name="Silverstein K.A.T."/>
            <person name="Koren S."/>
            <person name="Bechman K.B."/>
            <person name="Herman A."/>
            <person name="Abrahante J.E."/>
            <person name="Garbe J."/>
        </authorList>
    </citation>
    <scope>NUCLEOTIDE SEQUENCE</scope>
    <source>
        <strain evidence="2">Duluth1</strain>
        <tissue evidence="2">Whole animal</tissue>
    </source>
</reference>
<feature type="signal peptide" evidence="1">
    <location>
        <begin position="1"/>
        <end position="15"/>
    </location>
</feature>